<keyword evidence="5" id="KW-0802">TPR repeat</keyword>
<feature type="transmembrane region" description="Helical" evidence="6">
    <location>
        <begin position="7"/>
        <end position="28"/>
    </location>
</feature>
<dbReference type="EMBL" id="MHMQ01000031">
    <property type="protein sequence ID" value="OGZ29919.1"/>
    <property type="molecule type" value="Genomic_DNA"/>
</dbReference>
<evidence type="ECO:0000256" key="1">
    <source>
        <dbReference type="ARBA" id="ARBA00004141"/>
    </source>
</evidence>
<dbReference type="Gene3D" id="1.25.40.10">
    <property type="entry name" value="Tetratricopeptide repeat domain"/>
    <property type="match status" value="2"/>
</dbReference>
<evidence type="ECO:0000256" key="4">
    <source>
        <dbReference type="ARBA" id="ARBA00023136"/>
    </source>
</evidence>
<dbReference type="GO" id="GO:0016020">
    <property type="term" value="C:membrane"/>
    <property type="evidence" value="ECO:0007669"/>
    <property type="project" value="UniProtKB-SubCell"/>
</dbReference>
<protein>
    <recommendedName>
        <fullName evidence="7">O-antigen ligase-related domain-containing protein</fullName>
    </recommendedName>
</protein>
<gene>
    <name evidence="8" type="ORF">A2931_00935</name>
</gene>
<evidence type="ECO:0000259" key="7">
    <source>
        <dbReference type="Pfam" id="PF04932"/>
    </source>
</evidence>
<accession>A0A1G2EVT2</accession>
<dbReference type="InterPro" id="IPR051533">
    <property type="entry name" value="WaaL-like"/>
</dbReference>
<reference evidence="8 9" key="1">
    <citation type="journal article" date="2016" name="Nat. Commun.">
        <title>Thousands of microbial genomes shed light on interconnected biogeochemical processes in an aquifer system.</title>
        <authorList>
            <person name="Anantharaman K."/>
            <person name="Brown C.T."/>
            <person name="Hug L.A."/>
            <person name="Sharon I."/>
            <person name="Castelle C.J."/>
            <person name="Probst A.J."/>
            <person name="Thomas B.C."/>
            <person name="Singh A."/>
            <person name="Wilkins M.J."/>
            <person name="Karaoz U."/>
            <person name="Brodie E.L."/>
            <person name="Williams K.H."/>
            <person name="Hubbard S.S."/>
            <person name="Banfield J.F."/>
        </authorList>
    </citation>
    <scope>NUCLEOTIDE SEQUENCE [LARGE SCALE GENOMIC DNA]</scope>
</reference>
<feature type="transmembrane region" description="Helical" evidence="6">
    <location>
        <begin position="71"/>
        <end position="92"/>
    </location>
</feature>
<evidence type="ECO:0000256" key="5">
    <source>
        <dbReference type="PROSITE-ProRule" id="PRU00339"/>
    </source>
</evidence>
<feature type="transmembrane region" description="Helical" evidence="6">
    <location>
        <begin position="104"/>
        <end position="122"/>
    </location>
</feature>
<feature type="transmembrane region" description="Helical" evidence="6">
    <location>
        <begin position="406"/>
        <end position="423"/>
    </location>
</feature>
<feature type="transmembrane region" description="Helical" evidence="6">
    <location>
        <begin position="220"/>
        <end position="239"/>
    </location>
</feature>
<name>A0A1G2EVT2_9BACT</name>
<organism evidence="8 9">
    <name type="scientific">Candidatus Niyogibacteria bacterium RIFCSPLOWO2_01_FULL_45_48</name>
    <dbReference type="NCBI Taxonomy" id="1801724"/>
    <lineage>
        <taxon>Bacteria</taxon>
        <taxon>Candidatus Niyogiibacteriota</taxon>
    </lineage>
</organism>
<dbReference type="InterPro" id="IPR019734">
    <property type="entry name" value="TPR_rpt"/>
</dbReference>
<feature type="transmembrane region" description="Helical" evidence="6">
    <location>
        <begin position="196"/>
        <end position="214"/>
    </location>
</feature>
<feature type="transmembrane region" description="Helical" evidence="6">
    <location>
        <begin position="246"/>
        <end position="265"/>
    </location>
</feature>
<feature type="transmembrane region" description="Helical" evidence="6">
    <location>
        <begin position="444"/>
        <end position="468"/>
    </location>
</feature>
<dbReference type="SMART" id="SM00028">
    <property type="entry name" value="TPR"/>
    <property type="match status" value="2"/>
</dbReference>
<dbReference type="PANTHER" id="PTHR37422">
    <property type="entry name" value="TEICHURONIC ACID BIOSYNTHESIS PROTEIN TUAE"/>
    <property type="match status" value="1"/>
</dbReference>
<proteinExistence type="predicted"/>
<keyword evidence="2 6" id="KW-0812">Transmembrane</keyword>
<feature type="transmembrane region" description="Helical" evidence="6">
    <location>
        <begin position="40"/>
        <end position="59"/>
    </location>
</feature>
<dbReference type="PROSITE" id="PS50005">
    <property type="entry name" value="TPR"/>
    <property type="match status" value="2"/>
</dbReference>
<dbReference type="PANTHER" id="PTHR37422:SF13">
    <property type="entry name" value="LIPOPOLYSACCHARIDE BIOSYNTHESIS PROTEIN PA4999-RELATED"/>
    <property type="match status" value="1"/>
</dbReference>
<comment type="subcellular location">
    <subcellularLocation>
        <location evidence="1">Membrane</location>
        <topology evidence="1">Multi-pass membrane protein</topology>
    </subcellularLocation>
</comment>
<keyword evidence="3 6" id="KW-1133">Transmembrane helix</keyword>
<evidence type="ECO:0000256" key="3">
    <source>
        <dbReference type="ARBA" id="ARBA00022989"/>
    </source>
</evidence>
<feature type="transmembrane region" description="Helical" evidence="6">
    <location>
        <begin position="171"/>
        <end position="189"/>
    </location>
</feature>
<evidence type="ECO:0000313" key="9">
    <source>
        <dbReference type="Proteomes" id="UP000177486"/>
    </source>
</evidence>
<evidence type="ECO:0000313" key="8">
    <source>
        <dbReference type="EMBL" id="OGZ29919.1"/>
    </source>
</evidence>
<dbReference type="InterPro" id="IPR011990">
    <property type="entry name" value="TPR-like_helical_dom_sf"/>
</dbReference>
<feature type="transmembrane region" description="Helical" evidence="6">
    <location>
        <begin position="346"/>
        <end position="370"/>
    </location>
</feature>
<dbReference type="Pfam" id="PF04932">
    <property type="entry name" value="Wzy_C"/>
    <property type="match status" value="1"/>
</dbReference>
<dbReference type="Pfam" id="PF13181">
    <property type="entry name" value="TPR_8"/>
    <property type="match status" value="2"/>
</dbReference>
<dbReference type="SUPFAM" id="SSF48452">
    <property type="entry name" value="TPR-like"/>
    <property type="match status" value="1"/>
</dbReference>
<evidence type="ECO:0000256" key="6">
    <source>
        <dbReference type="SAM" id="Phobius"/>
    </source>
</evidence>
<sequence>MDIQKIIRYLITGGVFAVILVTPFYISRALFFPYITGKGFIFRIAVEIIFALWIILAILDKNYRPKLSPVLWAAGAVVFVLTLSTIFGADHYRSFWSNYERMEGLISHFHLLAYFLVLAGVFKTSVDWRRFFYAVSVSGAAMALYGYLQAFGLTAISLQSGIRADGTFGNASYMAVFMILNAFIATHLFFSEERRWLKIIFGLLAVLEVPVVFLTATRGAILGLMGGAVLLAVLFSFLAKDRRIRSASISIVASVFVLVAVFIFAQNTDFVAQNYVFQRFRNLDFSERTVQSRFIIWGMSIEGLKERPVLGWGMENYNQVFNKYYKPELWQQEQWFDRSHNIIFDWLTHGGILGLLAYLSLYGSAIYVLWRGYVRSKLFENLAVAAVFTSLLGAYFIHNFFVFDNLVSYILFFSVLAFVHFLYAQTGKSTALTSAGESRALASLAITPAKLLGSAFVVLALVVSLYFLNVKPLLANTRLLQALKDANSQGQNVDLILSDFEKVFSYRTFGTGEAREQLISYVNAIARSGVDPSLKDKAFKLSLSEFENQVKESPNDARGHIFLSAVYNHLGRNEEALSSAMRALKLSPKKQSIMFLVADYLLVLGDAQGAYEAVKTAYELDRSNGAAAVNFAAVAMTVGRQNEAEKVLLEHFGQLAVPDQQIINAYARVGRYDLVRDSWLELIKDEPLKAQHHVNLAATYLELGERQKSIEELERAIELNPAFKGQGGDFLINEIKAGRNPLSR</sequence>
<feature type="repeat" description="TPR" evidence="5">
    <location>
        <begin position="690"/>
        <end position="723"/>
    </location>
</feature>
<evidence type="ECO:0000256" key="2">
    <source>
        <dbReference type="ARBA" id="ARBA00022692"/>
    </source>
</evidence>
<feature type="transmembrane region" description="Helical" evidence="6">
    <location>
        <begin position="382"/>
        <end position="400"/>
    </location>
</feature>
<dbReference type="Proteomes" id="UP000177486">
    <property type="component" value="Unassembled WGS sequence"/>
</dbReference>
<feature type="repeat" description="TPR" evidence="5">
    <location>
        <begin position="557"/>
        <end position="590"/>
    </location>
</feature>
<feature type="domain" description="O-antigen ligase-related" evidence="7">
    <location>
        <begin position="207"/>
        <end position="359"/>
    </location>
</feature>
<dbReference type="InterPro" id="IPR007016">
    <property type="entry name" value="O-antigen_ligase-rel_domated"/>
</dbReference>
<dbReference type="PROSITE" id="PS50293">
    <property type="entry name" value="TPR_REGION"/>
    <property type="match status" value="1"/>
</dbReference>
<feature type="transmembrane region" description="Helical" evidence="6">
    <location>
        <begin position="131"/>
        <end position="151"/>
    </location>
</feature>
<dbReference type="AlphaFoldDB" id="A0A1G2EVT2"/>
<keyword evidence="4 6" id="KW-0472">Membrane</keyword>
<comment type="caution">
    <text evidence="8">The sequence shown here is derived from an EMBL/GenBank/DDBJ whole genome shotgun (WGS) entry which is preliminary data.</text>
</comment>